<dbReference type="PANTHER" id="PTHR35176:SF2">
    <property type="entry name" value="F420H(2)-DEPENDENT REDUCTASE RV1155"/>
    <property type="match status" value="1"/>
</dbReference>
<feature type="domain" description="Pyridoxamine 5'-phosphate oxidase N-terminal" evidence="2">
    <location>
        <begin position="6"/>
        <end position="137"/>
    </location>
</feature>
<protein>
    <submittedName>
        <fullName evidence="3">TIGR03668 family PPOX class F420-dependent oxidoreductase</fullName>
    </submittedName>
</protein>
<dbReference type="Pfam" id="PF01243">
    <property type="entry name" value="PNPOx_N"/>
    <property type="match status" value="1"/>
</dbReference>
<sequence length="140" mass="15742">MPSLTPDEARAHFQMSRIARLATVSADGTPHVVPLVFAAAGPDLLVSAVDHKPKRTSSLRRLANIEQNPRVALLADRYTDDWSQLWWARADGTARVLPSEDPETVRPIDLLVARYEQYHRRRPSGPVILVQVTRWVGWTA</sequence>
<evidence type="ECO:0000313" key="3">
    <source>
        <dbReference type="EMBL" id="MBT0772464.1"/>
    </source>
</evidence>
<organism evidence="3 4">
    <name type="scientific">Kineosporia corallincola</name>
    <dbReference type="NCBI Taxonomy" id="2835133"/>
    <lineage>
        <taxon>Bacteria</taxon>
        <taxon>Bacillati</taxon>
        <taxon>Actinomycetota</taxon>
        <taxon>Actinomycetes</taxon>
        <taxon>Kineosporiales</taxon>
        <taxon>Kineosporiaceae</taxon>
        <taxon>Kineosporia</taxon>
    </lineage>
</organism>
<reference evidence="3 4" key="1">
    <citation type="submission" date="2021-05" db="EMBL/GenBank/DDBJ databases">
        <title>Kineosporia and Streptomyces sp. nov. two new marine actinobacteria isolated from Coral.</title>
        <authorList>
            <person name="Buangrab K."/>
            <person name="Sutthacheep M."/>
            <person name="Yeemin T."/>
            <person name="Harunari E."/>
            <person name="Igarashi Y."/>
            <person name="Kanchanasin P."/>
            <person name="Tanasupawat S."/>
            <person name="Phongsopitanun W."/>
        </authorList>
    </citation>
    <scope>NUCLEOTIDE SEQUENCE [LARGE SCALE GENOMIC DNA]</scope>
    <source>
        <strain evidence="3 4">J2-2</strain>
    </source>
</reference>
<dbReference type="InterPro" id="IPR011576">
    <property type="entry name" value="Pyridox_Oxase_N"/>
</dbReference>
<gene>
    <name evidence="3" type="ORF">KIH74_26195</name>
</gene>
<dbReference type="SUPFAM" id="SSF50475">
    <property type="entry name" value="FMN-binding split barrel"/>
    <property type="match status" value="1"/>
</dbReference>
<accession>A0ABS5TR06</accession>
<keyword evidence="4" id="KW-1185">Reference proteome</keyword>
<dbReference type="InterPro" id="IPR019967">
    <property type="entry name" value="F420-dep_enz_PPOX_Rv0121"/>
</dbReference>
<keyword evidence="1" id="KW-0560">Oxidoreductase</keyword>
<dbReference type="NCBIfam" id="TIGR03668">
    <property type="entry name" value="Rv0121_F420"/>
    <property type="match status" value="1"/>
</dbReference>
<dbReference type="Gene3D" id="2.30.110.10">
    <property type="entry name" value="Electron Transport, Fmn-binding Protein, Chain A"/>
    <property type="match status" value="1"/>
</dbReference>
<dbReference type="Proteomes" id="UP001197247">
    <property type="component" value="Unassembled WGS sequence"/>
</dbReference>
<dbReference type="PANTHER" id="PTHR35176">
    <property type="entry name" value="HEME OXYGENASE HI_0854-RELATED"/>
    <property type="match status" value="1"/>
</dbReference>
<dbReference type="EMBL" id="JAHBAY010000012">
    <property type="protein sequence ID" value="MBT0772464.1"/>
    <property type="molecule type" value="Genomic_DNA"/>
</dbReference>
<dbReference type="InterPro" id="IPR052019">
    <property type="entry name" value="F420H2_bilvrd_red/Heme_oxyg"/>
</dbReference>
<evidence type="ECO:0000259" key="2">
    <source>
        <dbReference type="Pfam" id="PF01243"/>
    </source>
</evidence>
<evidence type="ECO:0000256" key="1">
    <source>
        <dbReference type="ARBA" id="ARBA00023002"/>
    </source>
</evidence>
<name>A0ABS5TR06_9ACTN</name>
<dbReference type="InterPro" id="IPR012349">
    <property type="entry name" value="Split_barrel_FMN-bd"/>
</dbReference>
<evidence type="ECO:0000313" key="4">
    <source>
        <dbReference type="Proteomes" id="UP001197247"/>
    </source>
</evidence>
<comment type="caution">
    <text evidence="3">The sequence shown here is derived from an EMBL/GenBank/DDBJ whole genome shotgun (WGS) entry which is preliminary data.</text>
</comment>
<proteinExistence type="predicted"/>